<dbReference type="AlphaFoldDB" id="A0A0Q3H340"/>
<proteinExistence type="predicted"/>
<name>A0A0Q3H340_BRADI</name>
<evidence type="ECO:0000313" key="2">
    <source>
        <dbReference type="EMBL" id="KQK17287.1"/>
    </source>
</evidence>
<dbReference type="InParanoid" id="A0A0Q3H340"/>
<protein>
    <submittedName>
        <fullName evidence="2 3">Uncharacterized protein</fullName>
    </submittedName>
</protein>
<dbReference type="Gramene" id="KQK17287">
    <property type="protein sequence ID" value="KQK17287"/>
    <property type="gene ID" value="BRADI_1g33485v3"/>
</dbReference>
<dbReference type="EMBL" id="CM000880">
    <property type="protein sequence ID" value="KQK17287.1"/>
    <property type="molecule type" value="Genomic_DNA"/>
</dbReference>
<dbReference type="EnsemblPlants" id="KQK17287">
    <property type="protein sequence ID" value="KQK17287"/>
    <property type="gene ID" value="BRADI_1g33485v3"/>
</dbReference>
<evidence type="ECO:0000313" key="4">
    <source>
        <dbReference type="Proteomes" id="UP000008810"/>
    </source>
</evidence>
<feature type="signal peptide" evidence="1">
    <location>
        <begin position="1"/>
        <end position="32"/>
    </location>
</feature>
<gene>
    <name evidence="2" type="ORF">BRADI_1g33485v3</name>
</gene>
<reference evidence="3" key="3">
    <citation type="submission" date="2018-08" db="UniProtKB">
        <authorList>
            <consortium name="EnsemblPlants"/>
        </authorList>
    </citation>
    <scope>IDENTIFICATION</scope>
    <source>
        <strain evidence="3">cv. Bd21</strain>
    </source>
</reference>
<reference evidence="2 3" key="1">
    <citation type="journal article" date="2010" name="Nature">
        <title>Genome sequencing and analysis of the model grass Brachypodium distachyon.</title>
        <authorList>
            <consortium name="International Brachypodium Initiative"/>
        </authorList>
    </citation>
    <scope>NUCLEOTIDE SEQUENCE [LARGE SCALE GENOMIC DNA]</scope>
    <source>
        <strain evidence="2 3">Bd21</strain>
    </source>
</reference>
<evidence type="ECO:0000313" key="3">
    <source>
        <dbReference type="EnsemblPlants" id="KQK17287"/>
    </source>
</evidence>
<reference evidence="2" key="2">
    <citation type="submission" date="2017-06" db="EMBL/GenBank/DDBJ databases">
        <title>WGS assembly of Brachypodium distachyon.</title>
        <authorList>
            <consortium name="The International Brachypodium Initiative"/>
            <person name="Lucas S."/>
            <person name="Harmon-Smith M."/>
            <person name="Lail K."/>
            <person name="Tice H."/>
            <person name="Grimwood J."/>
            <person name="Bruce D."/>
            <person name="Barry K."/>
            <person name="Shu S."/>
            <person name="Lindquist E."/>
            <person name="Wang M."/>
            <person name="Pitluck S."/>
            <person name="Vogel J.P."/>
            <person name="Garvin D.F."/>
            <person name="Mockler T.C."/>
            <person name="Schmutz J."/>
            <person name="Rokhsar D."/>
            <person name="Bevan M.W."/>
        </authorList>
    </citation>
    <scope>NUCLEOTIDE SEQUENCE</scope>
    <source>
        <strain evidence="2">Bd21</strain>
    </source>
</reference>
<keyword evidence="4" id="KW-1185">Reference proteome</keyword>
<sequence>MSSSPRNGCPVAPLPLILLMLLLLLSTSSASAELGDASVIRPRGARRMLVSPPATYASSRLRAERQQMRVGGEKKHFDNVAASFGRRRIPHSGFNPVHNR</sequence>
<keyword evidence="1" id="KW-0732">Signal</keyword>
<dbReference type="OrthoDB" id="688691at2759"/>
<feature type="chain" id="PRO_5033239442" evidence="1">
    <location>
        <begin position="33"/>
        <end position="100"/>
    </location>
</feature>
<evidence type="ECO:0000256" key="1">
    <source>
        <dbReference type="SAM" id="SignalP"/>
    </source>
</evidence>
<dbReference type="Proteomes" id="UP000008810">
    <property type="component" value="Chromosome 1"/>
</dbReference>
<organism evidence="2">
    <name type="scientific">Brachypodium distachyon</name>
    <name type="common">Purple false brome</name>
    <name type="synonym">Trachynia distachya</name>
    <dbReference type="NCBI Taxonomy" id="15368"/>
    <lineage>
        <taxon>Eukaryota</taxon>
        <taxon>Viridiplantae</taxon>
        <taxon>Streptophyta</taxon>
        <taxon>Embryophyta</taxon>
        <taxon>Tracheophyta</taxon>
        <taxon>Spermatophyta</taxon>
        <taxon>Magnoliopsida</taxon>
        <taxon>Liliopsida</taxon>
        <taxon>Poales</taxon>
        <taxon>Poaceae</taxon>
        <taxon>BOP clade</taxon>
        <taxon>Pooideae</taxon>
        <taxon>Stipodae</taxon>
        <taxon>Brachypodieae</taxon>
        <taxon>Brachypodium</taxon>
    </lineage>
</organism>
<accession>A0A0Q3H340</accession>